<evidence type="ECO:0000313" key="2">
    <source>
        <dbReference type="EMBL" id="WHY53732.1"/>
    </source>
</evidence>
<dbReference type="InterPro" id="IPR016181">
    <property type="entry name" value="Acyl_CoA_acyltransferase"/>
</dbReference>
<dbReference type="GO" id="GO:0008999">
    <property type="term" value="F:protein-N-terminal-alanine acetyltransferase activity"/>
    <property type="evidence" value="ECO:0007669"/>
    <property type="project" value="TreeGrafter"/>
</dbReference>
<dbReference type="InterPro" id="IPR051531">
    <property type="entry name" value="N-acetyltransferase"/>
</dbReference>
<sequence>MFPILETERLILRELTLEDTRSIFHCFSHKEVTRYYGQEPFTEFKQAEKLITLFSKNFTEKRGIRWGIERKGTKGIIGTVGFNVWSSTHKRAEIGYEIHPDYWRKGYTLEAVTKVISYGFNDMGLTRIGAVVFKENEASNQLLMKIGFQQEGILRDYMYQNGEAYDTFIYSILKDEAHHLI</sequence>
<feature type="domain" description="N-acetyltransferase" evidence="1">
    <location>
        <begin position="10"/>
        <end position="175"/>
    </location>
</feature>
<dbReference type="PANTHER" id="PTHR43792:SF9">
    <property type="entry name" value="RIBOSOMAL-PROTEIN-ALANINE ACETYLTRANSFERASE"/>
    <property type="match status" value="1"/>
</dbReference>
<dbReference type="Proteomes" id="UP001178322">
    <property type="component" value="Chromosome"/>
</dbReference>
<accession>A0AAX3X338</accession>
<dbReference type="GO" id="GO:0005737">
    <property type="term" value="C:cytoplasm"/>
    <property type="evidence" value="ECO:0007669"/>
    <property type="project" value="TreeGrafter"/>
</dbReference>
<dbReference type="EC" id="2.-.-.-" evidence="2"/>
<dbReference type="Pfam" id="PF13302">
    <property type="entry name" value="Acetyltransf_3"/>
    <property type="match status" value="1"/>
</dbReference>
<dbReference type="PANTHER" id="PTHR43792">
    <property type="entry name" value="GNAT FAMILY, PUTATIVE (AFU_ORTHOLOGUE AFUA_3G00765)-RELATED-RELATED"/>
    <property type="match status" value="1"/>
</dbReference>
<dbReference type="PROSITE" id="PS51186">
    <property type="entry name" value="GNAT"/>
    <property type="match status" value="1"/>
</dbReference>
<keyword evidence="2" id="KW-0808">Transferase</keyword>
<dbReference type="AlphaFoldDB" id="A0AAX3X338"/>
<organism evidence="2 3">
    <name type="scientific">Lysinibacillus pakistanensis</name>
    <dbReference type="NCBI Taxonomy" id="759811"/>
    <lineage>
        <taxon>Bacteria</taxon>
        <taxon>Bacillati</taxon>
        <taxon>Bacillota</taxon>
        <taxon>Bacilli</taxon>
        <taxon>Bacillales</taxon>
        <taxon>Bacillaceae</taxon>
        <taxon>Lysinibacillus</taxon>
    </lineage>
</organism>
<dbReference type="EMBL" id="CP126101">
    <property type="protein sequence ID" value="WHY53732.1"/>
    <property type="molecule type" value="Genomic_DNA"/>
</dbReference>
<dbReference type="Gene3D" id="3.40.630.30">
    <property type="match status" value="1"/>
</dbReference>
<reference evidence="2" key="1">
    <citation type="submission" date="2023-05" db="EMBL/GenBank/DDBJ databases">
        <title>Comparative genomics of Bacillaceae isolates and their secondary metabolite potential.</title>
        <authorList>
            <person name="Song L."/>
            <person name="Nielsen L.J."/>
            <person name="Mohite O."/>
            <person name="Xu X."/>
            <person name="Weber T."/>
            <person name="Kovacs A.T."/>
        </authorList>
    </citation>
    <scope>NUCLEOTIDE SEQUENCE</scope>
    <source>
        <strain evidence="2">LY1</strain>
    </source>
</reference>
<dbReference type="InterPro" id="IPR000182">
    <property type="entry name" value="GNAT_dom"/>
</dbReference>
<name>A0AAX3X338_9BACI</name>
<proteinExistence type="predicted"/>
<dbReference type="SUPFAM" id="SSF55729">
    <property type="entry name" value="Acyl-CoA N-acyltransferases (Nat)"/>
    <property type="match status" value="1"/>
</dbReference>
<gene>
    <name evidence="2" type="ORF">QNH24_10995</name>
</gene>
<dbReference type="RefSeq" id="WP_283872178.1">
    <property type="nucleotide sequence ID" value="NZ_CP126101.1"/>
</dbReference>
<protein>
    <submittedName>
        <fullName evidence="2">GNAT family protein</fullName>
        <ecNumber evidence="2">2.-.-.-</ecNumber>
    </submittedName>
</protein>
<evidence type="ECO:0000313" key="3">
    <source>
        <dbReference type="Proteomes" id="UP001178322"/>
    </source>
</evidence>
<evidence type="ECO:0000259" key="1">
    <source>
        <dbReference type="PROSITE" id="PS51186"/>
    </source>
</evidence>